<proteinExistence type="predicted"/>
<dbReference type="EMBL" id="JAVXUO010000015">
    <property type="protein sequence ID" value="KAK2996063.1"/>
    <property type="molecule type" value="Genomic_DNA"/>
</dbReference>
<dbReference type="AlphaFoldDB" id="A0AA88RTQ9"/>
<reference evidence="1" key="1">
    <citation type="submission" date="2022-12" db="EMBL/GenBank/DDBJ databases">
        <title>Draft genome assemblies for two species of Escallonia (Escalloniales).</title>
        <authorList>
            <person name="Chanderbali A."/>
            <person name="Dervinis C."/>
            <person name="Anghel I."/>
            <person name="Soltis D."/>
            <person name="Soltis P."/>
            <person name="Zapata F."/>
        </authorList>
    </citation>
    <scope>NUCLEOTIDE SEQUENCE</scope>
    <source>
        <strain evidence="1">UCBG92.1500</strain>
        <tissue evidence="1">Leaf</tissue>
    </source>
</reference>
<name>A0AA88RTQ9_9ASTE</name>
<comment type="caution">
    <text evidence="1">The sequence shown here is derived from an EMBL/GenBank/DDBJ whole genome shotgun (WGS) entry which is preliminary data.</text>
</comment>
<keyword evidence="2" id="KW-1185">Reference proteome</keyword>
<accession>A0AA88RTQ9</accession>
<evidence type="ECO:0000313" key="2">
    <source>
        <dbReference type="Proteomes" id="UP001187471"/>
    </source>
</evidence>
<gene>
    <name evidence="1" type="ORF">RJ640_022707</name>
</gene>
<evidence type="ECO:0000313" key="1">
    <source>
        <dbReference type="EMBL" id="KAK2996063.1"/>
    </source>
</evidence>
<organism evidence="1 2">
    <name type="scientific">Escallonia rubra</name>
    <dbReference type="NCBI Taxonomy" id="112253"/>
    <lineage>
        <taxon>Eukaryota</taxon>
        <taxon>Viridiplantae</taxon>
        <taxon>Streptophyta</taxon>
        <taxon>Embryophyta</taxon>
        <taxon>Tracheophyta</taxon>
        <taxon>Spermatophyta</taxon>
        <taxon>Magnoliopsida</taxon>
        <taxon>eudicotyledons</taxon>
        <taxon>Gunneridae</taxon>
        <taxon>Pentapetalae</taxon>
        <taxon>asterids</taxon>
        <taxon>campanulids</taxon>
        <taxon>Escalloniales</taxon>
        <taxon>Escalloniaceae</taxon>
        <taxon>Escallonia</taxon>
    </lineage>
</organism>
<protein>
    <submittedName>
        <fullName evidence="1">Uncharacterized protein</fullName>
    </submittedName>
</protein>
<sequence length="111" mass="12212">MMRAGTSRRVDGDVEGLDAVDGVGGRRSFEVEHAEEAAVHGAVAAAGGVDHGGDQCKGNARLPWKRERRRRFFHEKCTTKVAEKVCFDGTKEQELKEQVIQLAIVGRESYV</sequence>
<dbReference type="Proteomes" id="UP001187471">
    <property type="component" value="Unassembled WGS sequence"/>
</dbReference>